<proteinExistence type="predicted"/>
<evidence type="ECO:0008006" key="3">
    <source>
        <dbReference type="Google" id="ProtNLM"/>
    </source>
</evidence>
<dbReference type="EMBL" id="MK500407">
    <property type="protein sequence ID" value="QBK89017.1"/>
    <property type="molecule type" value="Genomic_DNA"/>
</dbReference>
<feature type="transmembrane region" description="Helical" evidence="1">
    <location>
        <begin position="21"/>
        <end position="43"/>
    </location>
</feature>
<keyword evidence="1" id="KW-0472">Membrane</keyword>
<organism evidence="2">
    <name type="scientific">Mimivirus LCMiAC02</name>
    <dbReference type="NCBI Taxonomy" id="2506609"/>
    <lineage>
        <taxon>Viruses</taxon>
        <taxon>Varidnaviria</taxon>
        <taxon>Bamfordvirae</taxon>
        <taxon>Nucleocytoviricota</taxon>
        <taxon>Megaviricetes</taxon>
        <taxon>Imitervirales</taxon>
        <taxon>Mimiviridae</taxon>
        <taxon>Klosneuvirinae</taxon>
    </lineage>
</organism>
<reference evidence="2" key="1">
    <citation type="journal article" date="2019" name="MBio">
        <title>Virus Genomes from Deep Sea Sediments Expand the Ocean Megavirome and Support Independent Origins of Viral Gigantism.</title>
        <authorList>
            <person name="Backstrom D."/>
            <person name="Yutin N."/>
            <person name="Jorgensen S.L."/>
            <person name="Dharamshi J."/>
            <person name="Homa F."/>
            <person name="Zaremba-Niedwiedzka K."/>
            <person name="Spang A."/>
            <person name="Wolf Y.I."/>
            <person name="Koonin E.V."/>
            <person name="Ettema T.J."/>
        </authorList>
    </citation>
    <scope>NUCLEOTIDE SEQUENCE</scope>
</reference>
<keyword evidence="1" id="KW-1133">Transmembrane helix</keyword>
<gene>
    <name evidence="2" type="ORF">LCMiAC02_01100</name>
</gene>
<keyword evidence="1" id="KW-0812">Transmembrane</keyword>
<feature type="transmembrane region" description="Helical" evidence="1">
    <location>
        <begin position="55"/>
        <end position="75"/>
    </location>
</feature>
<accession>A0A481Z1P7</accession>
<name>A0A481Z1P7_9VIRU</name>
<evidence type="ECO:0000256" key="1">
    <source>
        <dbReference type="SAM" id="Phobius"/>
    </source>
</evidence>
<sequence>MLIYTLYKSPLWNKLPAKNRIIKIFGIGILLYFIIQSLIYSKYFNNSTLTNYRKYIYYIIILDIITTITTMTISFNTENKYINYNPRYQQNIPYGRLVEQANIPLALGRGFEKADIPLALGRGFEKADIPDARISQYHLVNNTHSINSVANNQIEWQSMDQYDNIKLNDIKTNQGKLQSITYNNSTNNSQLLSKIKQNIDEQSYDIPVYKSDKIKKKSNIDDVSYDIPSYKPNN</sequence>
<protein>
    <recommendedName>
        <fullName evidence="3">Transmembrane protein</fullName>
    </recommendedName>
</protein>
<evidence type="ECO:0000313" key="2">
    <source>
        <dbReference type="EMBL" id="QBK89017.1"/>
    </source>
</evidence>